<proteinExistence type="predicted"/>
<evidence type="ECO:0000313" key="3">
    <source>
        <dbReference type="EMBL" id="MDA0161733.1"/>
    </source>
</evidence>
<dbReference type="Gene3D" id="4.10.1080.10">
    <property type="entry name" value="TSP type-3 repeat"/>
    <property type="match status" value="1"/>
</dbReference>
<dbReference type="InterPro" id="IPR028974">
    <property type="entry name" value="TSP_type-3_rpt"/>
</dbReference>
<protein>
    <submittedName>
        <fullName evidence="3">Thrombospondin type 3 repeat-containing protein</fullName>
    </submittedName>
</protein>
<evidence type="ECO:0000256" key="2">
    <source>
        <dbReference type="SAM" id="SignalP"/>
    </source>
</evidence>
<dbReference type="Proteomes" id="UP001149140">
    <property type="component" value="Unassembled WGS sequence"/>
</dbReference>
<keyword evidence="4" id="KW-1185">Reference proteome</keyword>
<dbReference type="RefSeq" id="WP_270040949.1">
    <property type="nucleotide sequence ID" value="NZ_JAPDOD010000014.1"/>
</dbReference>
<feature type="chain" id="PRO_5040959929" evidence="2">
    <location>
        <begin position="23"/>
        <end position="491"/>
    </location>
</feature>
<keyword evidence="1 2" id="KW-0732">Signal</keyword>
<evidence type="ECO:0000313" key="4">
    <source>
        <dbReference type="Proteomes" id="UP001149140"/>
    </source>
</evidence>
<organism evidence="3 4">
    <name type="scientific">Solirubrobacter ginsenosidimutans</name>
    <dbReference type="NCBI Taxonomy" id="490573"/>
    <lineage>
        <taxon>Bacteria</taxon>
        <taxon>Bacillati</taxon>
        <taxon>Actinomycetota</taxon>
        <taxon>Thermoleophilia</taxon>
        <taxon>Solirubrobacterales</taxon>
        <taxon>Solirubrobacteraceae</taxon>
        <taxon>Solirubrobacter</taxon>
    </lineage>
</organism>
<dbReference type="GO" id="GO:0005509">
    <property type="term" value="F:calcium ion binding"/>
    <property type="evidence" value="ECO:0007669"/>
    <property type="project" value="InterPro"/>
</dbReference>
<dbReference type="Pfam" id="PF02412">
    <property type="entry name" value="TSP_3"/>
    <property type="match status" value="1"/>
</dbReference>
<evidence type="ECO:0000256" key="1">
    <source>
        <dbReference type="ARBA" id="ARBA00022729"/>
    </source>
</evidence>
<dbReference type="InterPro" id="IPR003367">
    <property type="entry name" value="Thrombospondin_3-like_rpt"/>
</dbReference>
<accession>A0A9X3MUW8</accession>
<sequence>MRWLLLATLMAATFVVAAPARAQTPAPTVATFDGGPPTGMFDGTCAGDVVASGGRDGGPFWRAQCPSGPLRIHLSAPSRLVEFFVRSPQGADSMLIQACAADQCSEGTIDERTARPAPTTWTPVVLQDSTGAARITIVTVSAFVGSAPTATDVDDISFSPFDQPDTTIGEGPPFPLGINSPLGGTFSCVIDASTLVDCGSPFSPVGFAVGSHALRAFAIDVYGRIDKDPATTTFTVPDASPPPVVDTDGDGVPDASDNCPAVANATQADGDKDGVGDACDLLPPGDVPPAPGKTAIVRAISGEVFVKLPGRHLLQSGGFIPLKGVAAIPVGSTVDARKGELEMQSAANGFSASDKRAKQQTARMRAGMFAVRQAKLKKGAAKATSISTDIGLLSPPGAEATCQKGPSKGIVRSLSMVAKGFYRALGGASTATARNATFITTDRCDGTITEVGKGRVTLAVKGSKKPVVVRAGGAYLAKAKLFAARKGRPGT</sequence>
<comment type="caution">
    <text evidence="3">The sequence shown here is derived from an EMBL/GenBank/DDBJ whole genome shotgun (WGS) entry which is preliminary data.</text>
</comment>
<reference evidence="3" key="1">
    <citation type="submission" date="2022-10" db="EMBL/GenBank/DDBJ databases">
        <title>The WGS of Solirubrobacter ginsenosidimutans DSM 21036.</title>
        <authorList>
            <person name="Jiang Z."/>
        </authorList>
    </citation>
    <scope>NUCLEOTIDE SEQUENCE</scope>
    <source>
        <strain evidence="3">DSM 21036</strain>
    </source>
</reference>
<dbReference type="AlphaFoldDB" id="A0A9X3MUW8"/>
<feature type="signal peptide" evidence="2">
    <location>
        <begin position="1"/>
        <end position="22"/>
    </location>
</feature>
<dbReference type="GO" id="GO:0007155">
    <property type="term" value="P:cell adhesion"/>
    <property type="evidence" value="ECO:0007669"/>
    <property type="project" value="InterPro"/>
</dbReference>
<dbReference type="EMBL" id="JAPDOD010000014">
    <property type="protein sequence ID" value="MDA0161733.1"/>
    <property type="molecule type" value="Genomic_DNA"/>
</dbReference>
<dbReference type="SUPFAM" id="SSF103647">
    <property type="entry name" value="TSP type-3 repeat"/>
    <property type="match status" value="1"/>
</dbReference>
<gene>
    <name evidence="3" type="ORF">OM076_15780</name>
</gene>
<name>A0A9X3MUW8_9ACTN</name>